<name>A0AAE7CRA9_9GAMM</name>
<dbReference type="Pfam" id="PF13518">
    <property type="entry name" value="HTH_28"/>
    <property type="match status" value="1"/>
</dbReference>
<dbReference type="EMBL" id="CP038241">
    <property type="protein sequence ID" value="QIV96781.1"/>
    <property type="molecule type" value="Genomic_DNA"/>
</dbReference>
<evidence type="ECO:0000313" key="2">
    <source>
        <dbReference type="EMBL" id="QIV96781.1"/>
    </source>
</evidence>
<dbReference type="Proteomes" id="UP000502004">
    <property type="component" value="Chromosome"/>
</dbReference>
<organism evidence="2 3">
    <name type="scientific">Allofrancisella inopinata</name>
    <dbReference type="NCBI Taxonomy" id="1085647"/>
    <lineage>
        <taxon>Bacteria</taxon>
        <taxon>Pseudomonadati</taxon>
        <taxon>Pseudomonadota</taxon>
        <taxon>Gammaproteobacteria</taxon>
        <taxon>Thiotrichales</taxon>
        <taxon>Francisellaceae</taxon>
        <taxon>Allofrancisella</taxon>
    </lineage>
</organism>
<evidence type="ECO:0000313" key="3">
    <source>
        <dbReference type="Proteomes" id="UP000502004"/>
    </source>
</evidence>
<feature type="domain" description="Insertion element IS150 protein InsJ-like helix-turn-helix" evidence="1">
    <location>
        <begin position="8"/>
        <end position="57"/>
    </location>
</feature>
<reference evidence="2 3" key="1">
    <citation type="submission" date="2019-03" db="EMBL/GenBank/DDBJ databases">
        <title>Complete Genome Sequence of Allofrancisella inopinata Strain SYSU YG23 Isolated from Water-Cooling Systems in China.</title>
        <authorList>
            <person name="Ohrman C."/>
            <person name="Uneklint I."/>
            <person name="Sjodin A."/>
        </authorList>
    </citation>
    <scope>NUCLEOTIDE SEQUENCE [LARGE SCALE GENOMIC DNA]</scope>
    <source>
        <strain evidence="2 3">SYSU YG23</strain>
    </source>
</reference>
<protein>
    <submittedName>
        <fullName evidence="2">Helix-turn-helix domain-containing protein</fullName>
    </submittedName>
</protein>
<dbReference type="SUPFAM" id="SSF46689">
    <property type="entry name" value="Homeodomain-like"/>
    <property type="match status" value="1"/>
</dbReference>
<dbReference type="KEGG" id="aii:E4K63_08045"/>
<dbReference type="AlphaFoldDB" id="A0AAE7CRA9"/>
<proteinExistence type="predicted"/>
<sequence length="83" mass="9598">MEAEIKARLTWVKLYEEIKDAGYICRCCGISRPTLRKWVNRYKELGEAGLNNQSKRPINSPNRKVDESIKLEILALRTGVTDF</sequence>
<accession>A0AAE7CRA9</accession>
<evidence type="ECO:0000259" key="1">
    <source>
        <dbReference type="Pfam" id="PF13518"/>
    </source>
</evidence>
<dbReference type="RefSeq" id="WP_133940951.1">
    <property type="nucleotide sequence ID" value="NZ_CP038241.1"/>
</dbReference>
<keyword evidence="3" id="KW-1185">Reference proteome</keyword>
<gene>
    <name evidence="2" type="ORF">E4K63_08045</name>
</gene>
<dbReference type="InterPro" id="IPR055247">
    <property type="entry name" value="InsJ-like_HTH"/>
</dbReference>
<dbReference type="InterPro" id="IPR009057">
    <property type="entry name" value="Homeodomain-like_sf"/>
</dbReference>